<dbReference type="AlphaFoldDB" id="A0A9D3ZF71"/>
<dbReference type="Proteomes" id="UP000828251">
    <property type="component" value="Unassembled WGS sequence"/>
</dbReference>
<protein>
    <submittedName>
        <fullName evidence="2">Uncharacterized protein</fullName>
    </submittedName>
</protein>
<feature type="compositionally biased region" description="Gly residues" evidence="1">
    <location>
        <begin position="43"/>
        <end position="52"/>
    </location>
</feature>
<keyword evidence="3" id="KW-1185">Reference proteome</keyword>
<name>A0A9D3ZF71_9ROSI</name>
<feature type="region of interest" description="Disordered" evidence="1">
    <location>
        <begin position="43"/>
        <end position="77"/>
    </location>
</feature>
<evidence type="ECO:0000256" key="1">
    <source>
        <dbReference type="SAM" id="MobiDB-lite"/>
    </source>
</evidence>
<comment type="caution">
    <text evidence="2">The sequence shown here is derived from an EMBL/GenBank/DDBJ whole genome shotgun (WGS) entry which is preliminary data.</text>
</comment>
<proteinExistence type="predicted"/>
<reference evidence="2 3" key="1">
    <citation type="journal article" date="2021" name="Plant Biotechnol. J.">
        <title>Multi-omics assisted identification of the key and species-specific regulatory components of drought-tolerant mechanisms in Gossypium stocksii.</title>
        <authorList>
            <person name="Yu D."/>
            <person name="Ke L."/>
            <person name="Zhang D."/>
            <person name="Wu Y."/>
            <person name="Sun Y."/>
            <person name="Mei J."/>
            <person name="Sun J."/>
            <person name="Sun Y."/>
        </authorList>
    </citation>
    <scope>NUCLEOTIDE SEQUENCE [LARGE SCALE GENOMIC DNA]</scope>
    <source>
        <strain evidence="3">cv. E1</strain>
        <tissue evidence="2">Leaf</tissue>
    </source>
</reference>
<evidence type="ECO:0000313" key="3">
    <source>
        <dbReference type="Proteomes" id="UP000828251"/>
    </source>
</evidence>
<feature type="compositionally biased region" description="Basic and acidic residues" evidence="1">
    <location>
        <begin position="53"/>
        <end position="70"/>
    </location>
</feature>
<dbReference type="EMBL" id="JAIQCV010000013">
    <property type="protein sequence ID" value="KAH1031386.1"/>
    <property type="molecule type" value="Genomic_DNA"/>
</dbReference>
<feature type="non-terminal residue" evidence="2">
    <location>
        <position position="77"/>
    </location>
</feature>
<gene>
    <name evidence="2" type="ORF">J1N35_043560</name>
</gene>
<evidence type="ECO:0000313" key="2">
    <source>
        <dbReference type="EMBL" id="KAH1031386.1"/>
    </source>
</evidence>
<accession>A0A9D3ZF71</accession>
<organism evidence="2 3">
    <name type="scientific">Gossypium stocksii</name>
    <dbReference type="NCBI Taxonomy" id="47602"/>
    <lineage>
        <taxon>Eukaryota</taxon>
        <taxon>Viridiplantae</taxon>
        <taxon>Streptophyta</taxon>
        <taxon>Embryophyta</taxon>
        <taxon>Tracheophyta</taxon>
        <taxon>Spermatophyta</taxon>
        <taxon>Magnoliopsida</taxon>
        <taxon>eudicotyledons</taxon>
        <taxon>Gunneridae</taxon>
        <taxon>Pentapetalae</taxon>
        <taxon>rosids</taxon>
        <taxon>malvids</taxon>
        <taxon>Malvales</taxon>
        <taxon>Malvaceae</taxon>
        <taxon>Malvoideae</taxon>
        <taxon>Gossypium</taxon>
    </lineage>
</organism>
<sequence length="77" mass="8778">MDKKKEKGRRKRSERARKWREWALIIRQYSDRMVQRSIFKSGDGGVAMAEGGGDYHGKSNGKGFREKSDGKGSTLTK</sequence>